<evidence type="ECO:0000313" key="4">
    <source>
        <dbReference type="EMBL" id="GGG47237.1"/>
    </source>
</evidence>
<dbReference type="AlphaFoldDB" id="A0A917LNJ8"/>
<gene>
    <name evidence="4" type="ORF">GCM10011374_07050</name>
</gene>
<dbReference type="Pfam" id="PF00326">
    <property type="entry name" value="Peptidase_S9"/>
    <property type="match status" value="1"/>
</dbReference>
<keyword evidence="5" id="KW-1185">Reference proteome</keyword>
<evidence type="ECO:0000256" key="1">
    <source>
        <dbReference type="ARBA" id="ARBA00022801"/>
    </source>
</evidence>
<protein>
    <submittedName>
        <fullName evidence="4">Lipase/esterase</fullName>
    </submittedName>
</protein>
<dbReference type="PANTHER" id="PTHR48081">
    <property type="entry name" value="AB HYDROLASE SUPERFAMILY PROTEIN C4A8.06C"/>
    <property type="match status" value="1"/>
</dbReference>
<feature type="domain" description="Peptidase S9 prolyl oligopeptidase catalytic" evidence="3">
    <location>
        <begin position="84"/>
        <end position="246"/>
    </location>
</feature>
<reference evidence="4" key="1">
    <citation type="journal article" date="2014" name="Int. J. Syst. Evol. Microbiol.">
        <title>Complete genome sequence of Corynebacterium casei LMG S-19264T (=DSM 44701T), isolated from a smear-ripened cheese.</title>
        <authorList>
            <consortium name="US DOE Joint Genome Institute (JGI-PGF)"/>
            <person name="Walter F."/>
            <person name="Albersmeier A."/>
            <person name="Kalinowski J."/>
            <person name="Ruckert C."/>
        </authorList>
    </citation>
    <scope>NUCLEOTIDE SEQUENCE</scope>
    <source>
        <strain evidence="4">CGMCC 1.12187</strain>
    </source>
</reference>
<dbReference type="GO" id="GO:0008236">
    <property type="term" value="F:serine-type peptidase activity"/>
    <property type="evidence" value="ECO:0007669"/>
    <property type="project" value="InterPro"/>
</dbReference>
<evidence type="ECO:0000313" key="5">
    <source>
        <dbReference type="Proteomes" id="UP000638848"/>
    </source>
</evidence>
<dbReference type="InterPro" id="IPR029058">
    <property type="entry name" value="AB_hydrolase_fold"/>
</dbReference>
<reference evidence="4" key="2">
    <citation type="submission" date="2020-09" db="EMBL/GenBank/DDBJ databases">
        <authorList>
            <person name="Sun Q."/>
            <person name="Zhou Y."/>
        </authorList>
    </citation>
    <scope>NUCLEOTIDE SEQUENCE</scope>
    <source>
        <strain evidence="4">CGMCC 1.12187</strain>
    </source>
</reference>
<feature type="region of interest" description="Disordered" evidence="2">
    <location>
        <begin position="248"/>
        <end position="292"/>
    </location>
</feature>
<sequence>MRTTTENTTTVIPYGPHDAQVVECRSSSPEAGPCRGIAVLVHGGYWRARFDASLMAALAEDLVARGWATANVEYRRGGNGGSWPTTLDDVHAALHALARHDWRQGTGGPLIGIGHSVGGQLALLGAGRLDAVVALAPVTDVVRTHREDLGEGAAAEFFGAAPEERPEAYAEASPLQQLPVGVPTLLVHGASDTRVPLTHSLDYVARAHRAGDPMDLLVRHDLDHLAAIDPTAAHWGAVLDWMSRTAQDHQAADASTPPAAGAGELGSNDGPNGSSRDRPAQPFAAEAEASHG</sequence>
<dbReference type="RefSeq" id="WP_188534430.1">
    <property type="nucleotide sequence ID" value="NZ_BMEQ01000002.1"/>
</dbReference>
<name>A0A917LNJ8_9MICC</name>
<dbReference type="Gene3D" id="3.40.50.1820">
    <property type="entry name" value="alpha/beta hydrolase"/>
    <property type="match status" value="1"/>
</dbReference>
<dbReference type="InterPro" id="IPR050300">
    <property type="entry name" value="GDXG_lipolytic_enzyme"/>
</dbReference>
<accession>A0A917LNJ8</accession>
<evidence type="ECO:0000256" key="2">
    <source>
        <dbReference type="SAM" id="MobiDB-lite"/>
    </source>
</evidence>
<dbReference type="EMBL" id="BMEQ01000002">
    <property type="protein sequence ID" value="GGG47237.1"/>
    <property type="molecule type" value="Genomic_DNA"/>
</dbReference>
<dbReference type="InterPro" id="IPR001375">
    <property type="entry name" value="Peptidase_S9_cat"/>
</dbReference>
<evidence type="ECO:0000259" key="3">
    <source>
        <dbReference type="Pfam" id="PF00326"/>
    </source>
</evidence>
<feature type="compositionally biased region" description="Low complexity" evidence="2">
    <location>
        <begin position="252"/>
        <end position="262"/>
    </location>
</feature>
<proteinExistence type="predicted"/>
<dbReference type="Proteomes" id="UP000638848">
    <property type="component" value="Unassembled WGS sequence"/>
</dbReference>
<dbReference type="SUPFAM" id="SSF53474">
    <property type="entry name" value="alpha/beta-Hydrolases"/>
    <property type="match status" value="1"/>
</dbReference>
<organism evidence="4 5">
    <name type="scientific">Kocuria dechangensis</name>
    <dbReference type="NCBI Taxonomy" id="1176249"/>
    <lineage>
        <taxon>Bacteria</taxon>
        <taxon>Bacillati</taxon>
        <taxon>Actinomycetota</taxon>
        <taxon>Actinomycetes</taxon>
        <taxon>Micrococcales</taxon>
        <taxon>Micrococcaceae</taxon>
        <taxon>Kocuria</taxon>
    </lineage>
</organism>
<comment type="caution">
    <text evidence="4">The sequence shown here is derived from an EMBL/GenBank/DDBJ whole genome shotgun (WGS) entry which is preliminary data.</text>
</comment>
<keyword evidence="1" id="KW-0378">Hydrolase</keyword>
<dbReference type="GO" id="GO:0006508">
    <property type="term" value="P:proteolysis"/>
    <property type="evidence" value="ECO:0007669"/>
    <property type="project" value="InterPro"/>
</dbReference>